<dbReference type="Gene3D" id="3.40.50.1820">
    <property type="entry name" value="alpha/beta hydrolase"/>
    <property type="match status" value="1"/>
</dbReference>
<dbReference type="RefSeq" id="WP_389358904.1">
    <property type="nucleotide sequence ID" value="NZ_JBIACK010000001.1"/>
</dbReference>
<evidence type="ECO:0000259" key="1">
    <source>
        <dbReference type="Pfam" id="PF12146"/>
    </source>
</evidence>
<evidence type="ECO:0000313" key="3">
    <source>
        <dbReference type="Proteomes" id="UP001601059"/>
    </source>
</evidence>
<protein>
    <submittedName>
        <fullName evidence="2">Alpha/beta hydrolase family protein</fullName>
        <ecNumber evidence="2">3.4.-.-</ecNumber>
    </submittedName>
</protein>
<proteinExistence type="predicted"/>
<dbReference type="PANTHER" id="PTHR43265:SF1">
    <property type="entry name" value="ESTERASE ESTD"/>
    <property type="match status" value="1"/>
</dbReference>
<sequence>MSKKLEVTIPAKYPLAATLTLPDSNLEKYPAIIMVHGSGEIDRDSNAKGLPINAFKELSDLVVEQGFATLRYDKRGVGASKGDYYEAGAYDLIDDAEAAVTFAKNHPNIDSEKVILLGHSEGGIIAPIVNDRNPVSGMILLASIAEPLAKTMEWQREQMYKEIKSLKGFQGWLLRFINLEKKIKKMNDDLIRVVSETDEPVVRYKGKKINAKWNRESAEVDVSTSLKNVKCPVLAITGSKDVNVKVDDLQKIKELVQGECEIHVISDMTHMLRKTDLEFSMSKILNNTKKIIKAPVDQELKDIITNWLADWKSNEVKKAEMIIN</sequence>
<keyword evidence="3" id="KW-1185">Reference proteome</keyword>
<keyword evidence="2" id="KW-0378">Hydrolase</keyword>
<dbReference type="Proteomes" id="UP001601059">
    <property type="component" value="Unassembled WGS sequence"/>
</dbReference>
<dbReference type="SUPFAM" id="SSF53474">
    <property type="entry name" value="alpha/beta-Hydrolases"/>
    <property type="match status" value="1"/>
</dbReference>
<accession>A0ABW6K7E3</accession>
<dbReference type="InterPro" id="IPR053145">
    <property type="entry name" value="AB_hydrolase_Est10"/>
</dbReference>
<dbReference type="Pfam" id="PF12146">
    <property type="entry name" value="Hydrolase_4"/>
    <property type="match status" value="1"/>
</dbReference>
<evidence type="ECO:0000313" key="2">
    <source>
        <dbReference type="EMBL" id="MFE8700123.1"/>
    </source>
</evidence>
<dbReference type="InterPro" id="IPR029058">
    <property type="entry name" value="AB_hydrolase_fold"/>
</dbReference>
<dbReference type="PANTHER" id="PTHR43265">
    <property type="entry name" value="ESTERASE ESTD"/>
    <property type="match status" value="1"/>
</dbReference>
<dbReference type="GO" id="GO:0016787">
    <property type="term" value="F:hydrolase activity"/>
    <property type="evidence" value="ECO:0007669"/>
    <property type="project" value="UniProtKB-KW"/>
</dbReference>
<comment type="caution">
    <text evidence="2">The sequence shown here is derived from an EMBL/GenBank/DDBJ whole genome shotgun (WGS) entry which is preliminary data.</text>
</comment>
<feature type="domain" description="Serine aminopeptidase S33" evidence="1">
    <location>
        <begin position="53"/>
        <end position="272"/>
    </location>
</feature>
<name>A0ABW6K7E3_9BACI</name>
<dbReference type="EMBL" id="JBIACK010000001">
    <property type="protein sequence ID" value="MFE8700123.1"/>
    <property type="molecule type" value="Genomic_DNA"/>
</dbReference>
<dbReference type="EC" id="3.4.-.-" evidence="2"/>
<reference evidence="2 3" key="1">
    <citation type="submission" date="2024-08" db="EMBL/GenBank/DDBJ databases">
        <title>Two novel Cytobacillus novel species.</title>
        <authorList>
            <person name="Liu G."/>
        </authorList>
    </citation>
    <scope>NUCLEOTIDE SEQUENCE [LARGE SCALE GENOMIC DNA]</scope>
    <source>
        <strain evidence="2 3">FJAT-54145</strain>
    </source>
</reference>
<gene>
    <name evidence="2" type="ORF">ACFYKX_05730</name>
</gene>
<dbReference type="InterPro" id="IPR022742">
    <property type="entry name" value="Hydrolase_4"/>
</dbReference>
<organism evidence="2 3">
    <name type="scientific">Cytobacillus spartinae</name>
    <dbReference type="NCBI Taxonomy" id="3299023"/>
    <lineage>
        <taxon>Bacteria</taxon>
        <taxon>Bacillati</taxon>
        <taxon>Bacillota</taxon>
        <taxon>Bacilli</taxon>
        <taxon>Bacillales</taxon>
        <taxon>Bacillaceae</taxon>
        <taxon>Cytobacillus</taxon>
    </lineage>
</organism>